<proteinExistence type="predicted"/>
<name>A0A2J8Q7X8_PANTR</name>
<organism evidence="2 3">
    <name type="scientific">Pan troglodytes</name>
    <name type="common">Chimpanzee</name>
    <dbReference type="NCBI Taxonomy" id="9598"/>
    <lineage>
        <taxon>Eukaryota</taxon>
        <taxon>Metazoa</taxon>
        <taxon>Chordata</taxon>
        <taxon>Craniata</taxon>
        <taxon>Vertebrata</taxon>
        <taxon>Euteleostomi</taxon>
        <taxon>Mammalia</taxon>
        <taxon>Eutheria</taxon>
        <taxon>Euarchontoglires</taxon>
        <taxon>Primates</taxon>
        <taxon>Haplorrhini</taxon>
        <taxon>Catarrhini</taxon>
        <taxon>Hominidae</taxon>
        <taxon>Pan</taxon>
    </lineage>
</organism>
<comment type="caution">
    <text evidence="2">The sequence shown here is derived from an EMBL/GenBank/DDBJ whole genome shotgun (WGS) entry which is preliminary data.</text>
</comment>
<dbReference type="InterPro" id="IPR036179">
    <property type="entry name" value="Ig-like_dom_sf"/>
</dbReference>
<dbReference type="InterPro" id="IPR013783">
    <property type="entry name" value="Ig-like_fold"/>
</dbReference>
<feature type="region of interest" description="Disordered" evidence="1">
    <location>
        <begin position="1"/>
        <end position="24"/>
    </location>
</feature>
<dbReference type="SUPFAM" id="SSF48726">
    <property type="entry name" value="Immunoglobulin"/>
    <property type="match status" value="1"/>
</dbReference>
<evidence type="ECO:0000313" key="3">
    <source>
        <dbReference type="Proteomes" id="UP000236370"/>
    </source>
</evidence>
<dbReference type="EMBL" id="NBAG03000069">
    <property type="protein sequence ID" value="PNI92373.1"/>
    <property type="molecule type" value="Genomic_DNA"/>
</dbReference>
<reference evidence="2 3" key="1">
    <citation type="submission" date="2017-12" db="EMBL/GenBank/DDBJ databases">
        <title>High-resolution comparative analysis of great ape genomes.</title>
        <authorList>
            <person name="Pollen A."/>
            <person name="Hastie A."/>
            <person name="Hormozdiari F."/>
            <person name="Dougherty M."/>
            <person name="Liu R."/>
            <person name="Chaisson M."/>
            <person name="Hoppe E."/>
            <person name="Hill C."/>
            <person name="Pang A."/>
            <person name="Hillier L."/>
            <person name="Baker C."/>
            <person name="Armstrong J."/>
            <person name="Shendure J."/>
            <person name="Paten B."/>
            <person name="Wilson R."/>
            <person name="Chao H."/>
            <person name="Schneider V."/>
            <person name="Ventura M."/>
            <person name="Kronenberg Z."/>
            <person name="Murali S."/>
            <person name="Gordon D."/>
            <person name="Cantsilieris S."/>
            <person name="Munson K."/>
            <person name="Nelson B."/>
            <person name="Raja A."/>
            <person name="Underwood J."/>
            <person name="Diekhans M."/>
            <person name="Fiddes I."/>
            <person name="Haussler D."/>
            <person name="Eichler E."/>
        </authorList>
    </citation>
    <scope>NUCLEOTIDE SEQUENCE [LARGE SCALE GENOMIC DNA]</scope>
    <source>
        <strain evidence="2">Yerkes chimp pedigree #C0471</strain>
    </source>
</reference>
<protein>
    <submittedName>
        <fullName evidence="2">LILRA4 isoform 1</fullName>
    </submittedName>
</protein>
<dbReference type="AlphaFoldDB" id="A0A2J8Q7X8"/>
<evidence type="ECO:0000313" key="2">
    <source>
        <dbReference type="EMBL" id="PNI92373.1"/>
    </source>
</evidence>
<accession>A0A2J8Q7X8</accession>
<evidence type="ECO:0000256" key="1">
    <source>
        <dbReference type="SAM" id="MobiDB-lite"/>
    </source>
</evidence>
<sequence length="113" mass="12393">MVAHACNPSTLGGQGRWITRNPPKPTLWAEPGSVITWARPITMWCQGILEAQENALSEEGRSVPGTERTHWRLGTKAHSPFHPCHRNTQGDITVTMAAALAGQSTVTPTRYLH</sequence>
<dbReference type="Proteomes" id="UP000236370">
    <property type="component" value="Unassembled WGS sequence"/>
</dbReference>
<dbReference type="STRING" id="9598.ENSPTRP00000077697"/>
<dbReference type="Gene3D" id="2.60.40.10">
    <property type="entry name" value="Immunoglobulins"/>
    <property type="match status" value="1"/>
</dbReference>
<gene>
    <name evidence="2" type="ORF">CK820_G0041960</name>
</gene>